<feature type="chain" id="PRO_5042535118" evidence="2">
    <location>
        <begin position="25"/>
        <end position="267"/>
    </location>
</feature>
<evidence type="ECO:0000256" key="2">
    <source>
        <dbReference type="SAM" id="SignalP"/>
    </source>
</evidence>
<evidence type="ECO:0000313" key="4">
    <source>
        <dbReference type="Proteomes" id="UP000075880"/>
    </source>
</evidence>
<keyword evidence="2" id="KW-0732">Signal</keyword>
<reference evidence="3" key="1">
    <citation type="submission" date="2024-04" db="UniProtKB">
        <authorList>
            <consortium name="EnsemblMetazoa"/>
        </authorList>
    </citation>
    <scope>IDENTIFICATION</scope>
    <source>
        <strain evidence="3">EBRO</strain>
    </source>
</reference>
<sequence>MGEHRTVYLSILFLLFLSFKCISAQSEEYEYYYEEDTLPPSSAVSATEVVDESTMTIFQETSSMIPPTDEPIMTSSVDDESTLEKEETGLNITMVPISITATNSATQMPPRMHGSSGGRRTAKPYIRRTNQEKSLKMPEIVLNIYYGMYGMQNNGNKRGGGSNRSWSSPQNPLQGWYGLDNTGSNRRRSQSWSSNPRIPAYRGRGRMNEYDVYSGPVSSGNRGQRNPKQGRENPLDSLGQFNIWRQILGLLDQSSSRSPAQANRRRM</sequence>
<dbReference type="EnsemblMetazoa" id="ENSAATROPT004137">
    <property type="protein sequence ID" value="ENSAATROPP003971"/>
    <property type="gene ID" value="ENSAATROPG003278"/>
</dbReference>
<accession>A0AAG5CYK8</accession>
<feature type="region of interest" description="Disordered" evidence="1">
    <location>
        <begin position="156"/>
        <end position="236"/>
    </location>
</feature>
<evidence type="ECO:0000313" key="3">
    <source>
        <dbReference type="EnsemblMetazoa" id="ENSAATROPP003971"/>
    </source>
</evidence>
<feature type="signal peptide" evidence="2">
    <location>
        <begin position="1"/>
        <end position="24"/>
    </location>
</feature>
<proteinExistence type="predicted"/>
<organism evidence="3 4">
    <name type="scientific">Anopheles atroparvus</name>
    <name type="common">European mosquito</name>
    <dbReference type="NCBI Taxonomy" id="41427"/>
    <lineage>
        <taxon>Eukaryota</taxon>
        <taxon>Metazoa</taxon>
        <taxon>Ecdysozoa</taxon>
        <taxon>Arthropoda</taxon>
        <taxon>Hexapoda</taxon>
        <taxon>Insecta</taxon>
        <taxon>Pterygota</taxon>
        <taxon>Neoptera</taxon>
        <taxon>Endopterygota</taxon>
        <taxon>Diptera</taxon>
        <taxon>Nematocera</taxon>
        <taxon>Culicoidea</taxon>
        <taxon>Culicidae</taxon>
        <taxon>Anophelinae</taxon>
        <taxon>Anopheles</taxon>
    </lineage>
</organism>
<dbReference type="AlphaFoldDB" id="A0AAG5CYK8"/>
<keyword evidence="4" id="KW-1185">Reference proteome</keyword>
<dbReference type="Proteomes" id="UP000075880">
    <property type="component" value="Unassembled WGS sequence"/>
</dbReference>
<feature type="compositionally biased region" description="Polar residues" evidence="1">
    <location>
        <begin position="216"/>
        <end position="227"/>
    </location>
</feature>
<name>A0AAG5CYK8_ANOAO</name>
<evidence type="ECO:0000256" key="1">
    <source>
        <dbReference type="SAM" id="MobiDB-lite"/>
    </source>
</evidence>
<protein>
    <submittedName>
        <fullName evidence="3">Uncharacterized protein</fullName>
    </submittedName>
</protein>